<evidence type="ECO:0008006" key="3">
    <source>
        <dbReference type="Google" id="ProtNLM"/>
    </source>
</evidence>
<reference evidence="1 2" key="1">
    <citation type="submission" date="2020-06" db="EMBL/GenBank/DDBJ databases">
        <title>Actinokineospora xiongansis sp. nov., isolated from soil of Baiyangdian.</title>
        <authorList>
            <person name="Zhang X."/>
        </authorList>
    </citation>
    <scope>NUCLEOTIDE SEQUENCE [LARGE SCALE GENOMIC DNA]</scope>
    <source>
        <strain evidence="1 2">HBU206404</strain>
    </source>
</reference>
<evidence type="ECO:0000313" key="2">
    <source>
        <dbReference type="Proteomes" id="UP000734823"/>
    </source>
</evidence>
<name>A0ABR7LAX5_9PSEU</name>
<organism evidence="1 2">
    <name type="scientific">Actinokineospora xionganensis</name>
    <dbReference type="NCBI Taxonomy" id="2684470"/>
    <lineage>
        <taxon>Bacteria</taxon>
        <taxon>Bacillati</taxon>
        <taxon>Actinomycetota</taxon>
        <taxon>Actinomycetes</taxon>
        <taxon>Pseudonocardiales</taxon>
        <taxon>Pseudonocardiaceae</taxon>
        <taxon>Actinokineospora</taxon>
    </lineage>
</organism>
<proteinExistence type="predicted"/>
<sequence>MKTARALAAYAAALVLVGGAAYGLGAAVGPMDVEQPAPHGDSGGHGTAGEPAVASAPVGLSAWSGGYALVPSATALTAGAAQPFTFRVTGPGGKTVTDFEVAHEKELHLIVVRRDTACYQHVHPERAADGTWSVPLALRRPGSYRVFADFVPRGGPALTLGVDVMVPGDFQPVTQPESWLAKVDGYEVRVGRELIAGHASKLTATVTKDGRPVADLQPYLGAYGHLVALRGGDLAYLHVHAEAGSPGPDVPFVAEVPSDGTYRVFLDFKHGGVVRTAEFTLTTSPEHGADGHTHG</sequence>
<keyword evidence="2" id="KW-1185">Reference proteome</keyword>
<dbReference type="EMBL" id="JABVED010000013">
    <property type="protein sequence ID" value="MBC6449848.1"/>
    <property type="molecule type" value="Genomic_DNA"/>
</dbReference>
<protein>
    <recommendedName>
        <fullName evidence="3">Secreted protein</fullName>
    </recommendedName>
</protein>
<comment type="caution">
    <text evidence="1">The sequence shown here is derived from an EMBL/GenBank/DDBJ whole genome shotgun (WGS) entry which is preliminary data.</text>
</comment>
<dbReference type="Proteomes" id="UP000734823">
    <property type="component" value="Unassembled WGS sequence"/>
</dbReference>
<accession>A0ABR7LAX5</accession>
<dbReference type="RefSeq" id="WP_187222901.1">
    <property type="nucleotide sequence ID" value="NZ_JABVED010000013.1"/>
</dbReference>
<gene>
    <name evidence="1" type="ORF">GPZ80_22055</name>
</gene>
<evidence type="ECO:0000313" key="1">
    <source>
        <dbReference type="EMBL" id="MBC6449848.1"/>
    </source>
</evidence>